<dbReference type="InterPro" id="IPR011991">
    <property type="entry name" value="ArsR-like_HTH"/>
</dbReference>
<dbReference type="InterPro" id="IPR036390">
    <property type="entry name" value="WH_DNA-bd_sf"/>
</dbReference>
<dbReference type="EMBL" id="JBHSEH010000005">
    <property type="protein sequence ID" value="MFC4425951.1"/>
    <property type="molecule type" value="Genomic_DNA"/>
</dbReference>
<dbReference type="InterPro" id="IPR036388">
    <property type="entry name" value="WH-like_DNA-bd_sf"/>
</dbReference>
<name>A0ABV8XMA7_9DEIO</name>
<dbReference type="Gene3D" id="1.10.10.10">
    <property type="entry name" value="Winged helix-like DNA-binding domain superfamily/Winged helix DNA-binding domain"/>
    <property type="match status" value="1"/>
</dbReference>
<organism evidence="2 3">
    <name type="scientific">Deinococcus navajonensis</name>
    <dbReference type="NCBI Taxonomy" id="309884"/>
    <lineage>
        <taxon>Bacteria</taxon>
        <taxon>Thermotogati</taxon>
        <taxon>Deinococcota</taxon>
        <taxon>Deinococci</taxon>
        <taxon>Deinococcales</taxon>
        <taxon>Deinococcaceae</taxon>
        <taxon>Deinococcus</taxon>
    </lineage>
</organism>
<protein>
    <submittedName>
        <fullName evidence="2">Helix-turn-helix transcriptional regulator</fullName>
    </submittedName>
</protein>
<evidence type="ECO:0000313" key="2">
    <source>
        <dbReference type="EMBL" id="MFC4425951.1"/>
    </source>
</evidence>
<evidence type="ECO:0000313" key="3">
    <source>
        <dbReference type="Proteomes" id="UP001595998"/>
    </source>
</evidence>
<dbReference type="CDD" id="cd00090">
    <property type="entry name" value="HTH_ARSR"/>
    <property type="match status" value="1"/>
</dbReference>
<keyword evidence="3" id="KW-1185">Reference proteome</keyword>
<feature type="domain" description="HTH arsR-type" evidence="1">
    <location>
        <begin position="13"/>
        <end position="47"/>
    </location>
</feature>
<dbReference type="Proteomes" id="UP001595998">
    <property type="component" value="Unassembled WGS sequence"/>
</dbReference>
<dbReference type="Pfam" id="PF01022">
    <property type="entry name" value="HTH_5"/>
    <property type="match status" value="1"/>
</dbReference>
<reference evidence="3" key="1">
    <citation type="journal article" date="2019" name="Int. J. Syst. Evol. Microbiol.">
        <title>The Global Catalogue of Microorganisms (GCM) 10K type strain sequencing project: providing services to taxonomists for standard genome sequencing and annotation.</title>
        <authorList>
            <consortium name="The Broad Institute Genomics Platform"/>
            <consortium name="The Broad Institute Genome Sequencing Center for Infectious Disease"/>
            <person name="Wu L."/>
            <person name="Ma J."/>
        </authorList>
    </citation>
    <scope>NUCLEOTIDE SEQUENCE [LARGE SCALE GENOMIC DNA]</scope>
    <source>
        <strain evidence="3">CCUG 56029</strain>
    </source>
</reference>
<comment type="caution">
    <text evidence="2">The sequence shown here is derived from an EMBL/GenBank/DDBJ whole genome shotgun (WGS) entry which is preliminary data.</text>
</comment>
<sequence>MDPRQRLCEHLKRKGPASIRDLMSTLTLSENAVRHHLQFLEREGYVRPVQEQQGEGAGRPARLYALTQAAELLFPKYYDQLLELVLAEAEEQALLDPLVGRVVRRLADQLRPHVEHLAPEDRILLVAERLNLGGSLSDLERTPGGWELRAYNCPYLAAGCRFEAVCDMAPRILSLATGLPTERVACQRDGRAACHLTIHIGLP</sequence>
<dbReference type="InterPro" id="IPR001845">
    <property type="entry name" value="HTH_ArsR_DNA-bd_dom"/>
</dbReference>
<evidence type="ECO:0000259" key="1">
    <source>
        <dbReference type="Pfam" id="PF01022"/>
    </source>
</evidence>
<accession>A0ABV8XMA7</accession>
<gene>
    <name evidence="2" type="ORF">ACFOZ9_06965</name>
</gene>
<dbReference type="SUPFAM" id="SSF46785">
    <property type="entry name" value="Winged helix' DNA-binding domain"/>
    <property type="match status" value="1"/>
</dbReference>
<dbReference type="RefSeq" id="WP_380037840.1">
    <property type="nucleotide sequence ID" value="NZ_JBHSEH010000005.1"/>
</dbReference>
<proteinExistence type="predicted"/>